<organism evidence="1 2">
    <name type="scientific">Flavobacterium columnare</name>
    <dbReference type="NCBI Taxonomy" id="996"/>
    <lineage>
        <taxon>Bacteria</taxon>
        <taxon>Pseudomonadati</taxon>
        <taxon>Bacteroidota</taxon>
        <taxon>Flavobacteriia</taxon>
        <taxon>Flavobacteriales</taxon>
        <taxon>Flavobacteriaceae</taxon>
        <taxon>Flavobacterium</taxon>
    </lineage>
</organism>
<evidence type="ECO:0000313" key="1">
    <source>
        <dbReference type="EMBL" id="OWP76868.1"/>
    </source>
</evidence>
<comment type="caution">
    <text evidence="1">The sequence shown here is derived from an EMBL/GenBank/DDBJ whole genome shotgun (WGS) entry which is preliminary data.</text>
</comment>
<gene>
    <name evidence="1" type="ORF">BWK62_08760</name>
</gene>
<name>A0A246GAC2_9FLAO</name>
<dbReference type="AlphaFoldDB" id="A0A246GAC2"/>
<dbReference type="EMBL" id="MTCY01000022">
    <property type="protein sequence ID" value="OWP76868.1"/>
    <property type="molecule type" value="Genomic_DNA"/>
</dbReference>
<accession>A0A246GAC2</accession>
<protein>
    <submittedName>
        <fullName evidence="1">Uncharacterized protein</fullName>
    </submittedName>
</protein>
<dbReference type="Proteomes" id="UP000198034">
    <property type="component" value="Unassembled WGS sequence"/>
</dbReference>
<proteinExistence type="predicted"/>
<sequence length="60" mass="7006">MSKLIIEARKFKTWGLLSNMTGLSKSYCKKVMTETRKKDSIKAKLIVEKFNELEKLLINE</sequence>
<reference evidence="1 2" key="1">
    <citation type="journal article" date="2017" name="Infect. Genet. Evol.">
        <title>Comparative genome analysis of fish pathogen Flavobacterium columnare reveals extensive sequence diversity within the species.</title>
        <authorList>
            <person name="Kayansamruaj P."/>
            <person name="Dong H.T."/>
            <person name="Hirono I."/>
            <person name="Kondo H."/>
            <person name="Senapin S."/>
            <person name="Rodkhum C."/>
        </authorList>
    </citation>
    <scope>NUCLEOTIDE SEQUENCE [LARGE SCALE GENOMIC DNA]</scope>
    <source>
        <strain evidence="1 2">1214</strain>
    </source>
</reference>
<evidence type="ECO:0000313" key="2">
    <source>
        <dbReference type="Proteomes" id="UP000198034"/>
    </source>
</evidence>